<gene>
    <name evidence="2" type="ORF">C8E89_12061</name>
</gene>
<dbReference type="OrthoDB" id="9781803at2"/>
<dbReference type="RefSeq" id="WP_110318711.1">
    <property type="nucleotide sequence ID" value="NZ_QJJU01000020.1"/>
</dbReference>
<keyword evidence="2" id="KW-0503">Monooxygenase</keyword>
<dbReference type="Pfam" id="PF00296">
    <property type="entry name" value="Bac_luciferase"/>
    <property type="match status" value="1"/>
</dbReference>
<name>A0A318HHW3_9MYCO</name>
<proteinExistence type="predicted"/>
<dbReference type="GO" id="GO:0004497">
    <property type="term" value="F:monooxygenase activity"/>
    <property type="evidence" value="ECO:0007669"/>
    <property type="project" value="UniProtKB-KW"/>
</dbReference>
<protein>
    <submittedName>
        <fullName evidence="2">Luciferase-like monooxygenase</fullName>
    </submittedName>
</protein>
<feature type="domain" description="Luciferase-like" evidence="1">
    <location>
        <begin position="14"/>
        <end position="231"/>
    </location>
</feature>
<dbReference type="InterPro" id="IPR011251">
    <property type="entry name" value="Luciferase-like_dom"/>
</dbReference>
<dbReference type="PANTHER" id="PTHR30011:SF32">
    <property type="entry name" value="CONSERVED PROTEIN"/>
    <property type="match status" value="1"/>
</dbReference>
<dbReference type="EMBL" id="QJJU01000020">
    <property type="protein sequence ID" value="PXX04322.1"/>
    <property type="molecule type" value="Genomic_DNA"/>
</dbReference>
<dbReference type="PANTHER" id="PTHR30011">
    <property type="entry name" value="ALKANESULFONATE MONOOXYGENASE-RELATED"/>
    <property type="match status" value="1"/>
</dbReference>
<dbReference type="Proteomes" id="UP000247781">
    <property type="component" value="Unassembled WGS sequence"/>
</dbReference>
<sequence length="291" mass="32459">MRFTYAESLTNPKFYIPLAQAAEAAGFHGMTIADSIAYPYESDSKYPYTEDGNREFLDGKEIIEAFVLTSALCAATTTLKFNMFVLKLPIRPPALVAKQAGSLAALFDNRLGLGVGTSPWPEDYELMDVPFARRGKRMDECIEIVKGLTTGEYFEFHGEFYDIPKTKMSPAPTQPIPILIGGHAEVALRRAARNDGWMHGGGDLGEPEALDRYIKRLNELREEEGRTGPFEIHAMSLDAYKPDGIKRLEDRGVTDIMVGFRMPYSVGPDPEPLENKLRAIEKYGEKVIAKL</sequence>
<reference evidence="3" key="1">
    <citation type="submission" date="2018-05" db="EMBL/GenBank/DDBJ databases">
        <authorList>
            <person name="Deangelis K."/>
            <person name="Huntemann M."/>
            <person name="Clum A."/>
            <person name="Pillay M."/>
            <person name="Palaniappan K."/>
            <person name="Varghese N."/>
            <person name="Mikhailova N."/>
            <person name="Stamatis D."/>
            <person name="Reddy T."/>
            <person name="Daum C."/>
            <person name="Shapiro N."/>
            <person name="Ivanova N."/>
            <person name="Kyrpides N."/>
            <person name="Woyke T."/>
        </authorList>
    </citation>
    <scope>NUCLEOTIDE SEQUENCE [LARGE SCALE GENOMIC DNA]</scope>
    <source>
        <strain evidence="3">GAS496</strain>
    </source>
</reference>
<evidence type="ECO:0000313" key="3">
    <source>
        <dbReference type="Proteomes" id="UP000247781"/>
    </source>
</evidence>
<dbReference type="InterPro" id="IPR036661">
    <property type="entry name" value="Luciferase-like_sf"/>
</dbReference>
<keyword evidence="3" id="KW-1185">Reference proteome</keyword>
<dbReference type="GO" id="GO:0016705">
    <property type="term" value="F:oxidoreductase activity, acting on paired donors, with incorporation or reduction of molecular oxygen"/>
    <property type="evidence" value="ECO:0007669"/>
    <property type="project" value="InterPro"/>
</dbReference>
<dbReference type="Gene3D" id="3.20.20.30">
    <property type="entry name" value="Luciferase-like domain"/>
    <property type="match status" value="1"/>
</dbReference>
<dbReference type="AlphaFoldDB" id="A0A318HHW3"/>
<organism evidence="2 3">
    <name type="scientific">Mycolicibacterium moriokaense</name>
    <dbReference type="NCBI Taxonomy" id="39691"/>
    <lineage>
        <taxon>Bacteria</taxon>
        <taxon>Bacillati</taxon>
        <taxon>Actinomycetota</taxon>
        <taxon>Actinomycetes</taxon>
        <taxon>Mycobacteriales</taxon>
        <taxon>Mycobacteriaceae</taxon>
        <taxon>Mycolicibacterium</taxon>
    </lineage>
</organism>
<evidence type="ECO:0000259" key="1">
    <source>
        <dbReference type="Pfam" id="PF00296"/>
    </source>
</evidence>
<dbReference type="SUPFAM" id="SSF51679">
    <property type="entry name" value="Bacterial luciferase-like"/>
    <property type="match status" value="1"/>
</dbReference>
<comment type="caution">
    <text evidence="2">The sequence shown here is derived from an EMBL/GenBank/DDBJ whole genome shotgun (WGS) entry which is preliminary data.</text>
</comment>
<evidence type="ECO:0000313" key="2">
    <source>
        <dbReference type="EMBL" id="PXX04322.1"/>
    </source>
</evidence>
<keyword evidence="2" id="KW-0560">Oxidoreductase</keyword>
<dbReference type="InterPro" id="IPR051260">
    <property type="entry name" value="Diverse_substr_monoxygenases"/>
</dbReference>
<reference evidence="2 3" key="2">
    <citation type="submission" date="2018-06" db="EMBL/GenBank/DDBJ databases">
        <title>Sequencing of bacterial isolates from soil warming experiment in Harvard Forest, Massachusetts, USA.</title>
        <authorList>
            <person name="Deangelis K.PhD."/>
        </authorList>
    </citation>
    <scope>NUCLEOTIDE SEQUENCE [LARGE SCALE GENOMIC DNA]</scope>
    <source>
        <strain evidence="2 3">GAS496</strain>
    </source>
</reference>
<accession>A0A318HHW3</accession>